<dbReference type="AlphaFoldDB" id="A0A7X0ECN7"/>
<evidence type="ECO:0000256" key="1">
    <source>
        <dbReference type="SAM" id="MobiDB-lite"/>
    </source>
</evidence>
<comment type="caution">
    <text evidence="2">The sequence shown here is derived from an EMBL/GenBank/DDBJ whole genome shotgun (WGS) entry which is preliminary data.</text>
</comment>
<protein>
    <submittedName>
        <fullName evidence="2">Uncharacterized protein</fullName>
    </submittedName>
</protein>
<gene>
    <name evidence="2" type="ORF">FHS74_002497</name>
</gene>
<reference evidence="2 3" key="1">
    <citation type="submission" date="2020-08" db="EMBL/GenBank/DDBJ databases">
        <title>Genomic Encyclopedia of Type Strains, Phase IV (KMG-IV): sequencing the most valuable type-strain genomes for metagenomic binning, comparative biology and taxonomic classification.</title>
        <authorList>
            <person name="Goeker M."/>
        </authorList>
    </citation>
    <scope>NUCLEOTIDE SEQUENCE [LARGE SCALE GENOMIC DNA]</scope>
    <source>
        <strain evidence="2 3">DSM 22198</strain>
    </source>
</reference>
<feature type="region of interest" description="Disordered" evidence="1">
    <location>
        <begin position="1"/>
        <end position="20"/>
    </location>
</feature>
<dbReference type="EMBL" id="JACIIZ010000006">
    <property type="protein sequence ID" value="MBB6251937.1"/>
    <property type="molecule type" value="Genomic_DNA"/>
</dbReference>
<dbReference type="RefSeq" id="WP_184800824.1">
    <property type="nucleotide sequence ID" value="NZ_JACIIZ010000006.1"/>
</dbReference>
<name>A0A7X0ECN7_9PROT</name>
<sequence length="80" mass="8138">MDLWPDAAPTDPDSPSDRTTVVAAASPSPFEIAGGAIDLPPSASERRAAAAMARAAYALSAQAGGRRPAMMQETGLSLII</sequence>
<feature type="compositionally biased region" description="Low complexity" evidence="1">
    <location>
        <begin position="1"/>
        <end position="13"/>
    </location>
</feature>
<accession>A0A7X0ECN7</accession>
<dbReference type="Proteomes" id="UP000539175">
    <property type="component" value="Unassembled WGS sequence"/>
</dbReference>
<evidence type="ECO:0000313" key="3">
    <source>
        <dbReference type="Proteomes" id="UP000539175"/>
    </source>
</evidence>
<organism evidence="2 3">
    <name type="scientific">Nitrospirillum iridis</name>
    <dbReference type="NCBI Taxonomy" id="765888"/>
    <lineage>
        <taxon>Bacteria</taxon>
        <taxon>Pseudomonadati</taxon>
        <taxon>Pseudomonadota</taxon>
        <taxon>Alphaproteobacteria</taxon>
        <taxon>Rhodospirillales</taxon>
        <taxon>Azospirillaceae</taxon>
        <taxon>Nitrospirillum</taxon>
    </lineage>
</organism>
<evidence type="ECO:0000313" key="2">
    <source>
        <dbReference type="EMBL" id="MBB6251937.1"/>
    </source>
</evidence>
<keyword evidence="3" id="KW-1185">Reference proteome</keyword>
<proteinExistence type="predicted"/>